<keyword evidence="3" id="KW-0547">Nucleotide-binding</keyword>
<keyword evidence="4" id="KW-0418">Kinase</keyword>
<dbReference type="InterPro" id="IPR000719">
    <property type="entry name" value="Prot_kinase_dom"/>
</dbReference>
<organism evidence="8">
    <name type="scientific">Emiliania huxleyi</name>
    <name type="common">Coccolithophore</name>
    <name type="synonym">Pontosphaera huxleyi</name>
    <dbReference type="NCBI Taxonomy" id="2903"/>
    <lineage>
        <taxon>Eukaryota</taxon>
        <taxon>Haptista</taxon>
        <taxon>Haptophyta</taxon>
        <taxon>Prymnesiophyceae</taxon>
        <taxon>Isochrysidales</taxon>
        <taxon>Noelaerhabdaceae</taxon>
        <taxon>Emiliania</taxon>
    </lineage>
</organism>
<evidence type="ECO:0000256" key="2">
    <source>
        <dbReference type="ARBA" id="ARBA00022679"/>
    </source>
</evidence>
<feature type="region of interest" description="Disordered" evidence="6">
    <location>
        <begin position="140"/>
        <end position="165"/>
    </location>
</feature>
<evidence type="ECO:0000259" key="7">
    <source>
        <dbReference type="PROSITE" id="PS50011"/>
    </source>
</evidence>
<evidence type="ECO:0000256" key="1">
    <source>
        <dbReference type="ARBA" id="ARBA00022527"/>
    </source>
</evidence>
<dbReference type="Gene3D" id="1.10.510.10">
    <property type="entry name" value="Transferase(Phosphotransferase) domain 1"/>
    <property type="match status" value="1"/>
</dbReference>
<dbReference type="PANTHER" id="PTHR24353">
    <property type="entry name" value="CYCLIC NUCLEOTIDE-DEPENDENT PROTEIN KINASE"/>
    <property type="match status" value="1"/>
</dbReference>
<dbReference type="InterPro" id="IPR011009">
    <property type="entry name" value="Kinase-like_dom_sf"/>
</dbReference>
<evidence type="ECO:0000256" key="3">
    <source>
        <dbReference type="ARBA" id="ARBA00022741"/>
    </source>
</evidence>
<feature type="compositionally biased region" description="Pro residues" evidence="6">
    <location>
        <begin position="109"/>
        <end position="122"/>
    </location>
</feature>
<accession>A0A6U8VYB7</accession>
<dbReference type="PROSITE" id="PS50011">
    <property type="entry name" value="PROTEIN_KINASE_DOM"/>
    <property type="match status" value="1"/>
</dbReference>
<evidence type="ECO:0000256" key="6">
    <source>
        <dbReference type="SAM" id="MobiDB-lite"/>
    </source>
</evidence>
<evidence type="ECO:0000313" key="8">
    <source>
        <dbReference type="EMBL" id="CAE0538867.1"/>
    </source>
</evidence>
<dbReference type="EMBL" id="HBIR01014378">
    <property type="protein sequence ID" value="CAE0538867.1"/>
    <property type="molecule type" value="Transcribed_RNA"/>
</dbReference>
<dbReference type="AlphaFoldDB" id="A0A6U8VYB7"/>
<dbReference type="GO" id="GO:0005952">
    <property type="term" value="C:cAMP-dependent protein kinase complex"/>
    <property type="evidence" value="ECO:0007669"/>
    <property type="project" value="TreeGrafter"/>
</dbReference>
<keyword evidence="5" id="KW-0067">ATP-binding</keyword>
<dbReference type="GO" id="GO:0005524">
    <property type="term" value="F:ATP binding"/>
    <property type="evidence" value="ECO:0007669"/>
    <property type="project" value="UniProtKB-KW"/>
</dbReference>
<dbReference type="Pfam" id="PF00069">
    <property type="entry name" value="Pkinase"/>
    <property type="match status" value="1"/>
</dbReference>
<feature type="region of interest" description="Disordered" evidence="6">
    <location>
        <begin position="107"/>
        <end position="126"/>
    </location>
</feature>
<keyword evidence="2" id="KW-0808">Transferase</keyword>
<keyword evidence="1" id="KW-0723">Serine/threonine-protein kinase</keyword>
<evidence type="ECO:0000256" key="4">
    <source>
        <dbReference type="ARBA" id="ARBA00022777"/>
    </source>
</evidence>
<feature type="domain" description="Protein kinase" evidence="7">
    <location>
        <begin position="1"/>
        <end position="97"/>
    </location>
</feature>
<reference evidence="8" key="1">
    <citation type="submission" date="2021-01" db="EMBL/GenBank/DDBJ databases">
        <authorList>
            <person name="Corre E."/>
            <person name="Pelletier E."/>
            <person name="Niang G."/>
            <person name="Scheremetjew M."/>
            <person name="Finn R."/>
            <person name="Kale V."/>
            <person name="Holt S."/>
            <person name="Cochrane G."/>
            <person name="Meng A."/>
            <person name="Brown T."/>
            <person name="Cohen L."/>
        </authorList>
    </citation>
    <scope>NUCLEOTIDE SEQUENCE</scope>
    <source>
        <strain evidence="8">379</strain>
    </source>
</reference>
<sequence length="177" mass="18642">MSPELVQGGPPTVASDCWALGCTLHHALCGKPPLWAETQAETMRRVVRFGGIEAEAYPAAVPEAARTAVAALLQRDAAARLGGGEAGVAAVLSHPFFAELPAGSLYDQSPPPLAQGPTPPAPSAAWTRRQNSIMWSPLPQRYTFGEQDGPPLEPIGETEAEAATPFVPQLAAWREPT</sequence>
<dbReference type="SUPFAM" id="SSF56112">
    <property type="entry name" value="Protein kinase-like (PK-like)"/>
    <property type="match status" value="1"/>
</dbReference>
<dbReference type="GO" id="GO:0004691">
    <property type="term" value="F:cAMP-dependent protein kinase activity"/>
    <property type="evidence" value="ECO:0007669"/>
    <property type="project" value="TreeGrafter"/>
</dbReference>
<dbReference type="PANTHER" id="PTHR24353:SF37">
    <property type="entry name" value="CAMP-DEPENDENT PROTEIN KINASE CATALYTIC SUBUNIT PRKX"/>
    <property type="match status" value="1"/>
</dbReference>
<protein>
    <recommendedName>
        <fullName evidence="7">Protein kinase domain-containing protein</fullName>
    </recommendedName>
</protein>
<gene>
    <name evidence="8" type="ORF">EHUX00137_LOCUS10603</name>
</gene>
<evidence type="ECO:0000256" key="5">
    <source>
        <dbReference type="ARBA" id="ARBA00022840"/>
    </source>
</evidence>
<proteinExistence type="predicted"/>
<name>A0A6U8VYB7_EMIHU</name>